<dbReference type="PATRIC" id="fig|520762.4.peg.717"/>
<dbReference type="RefSeq" id="WP_068555022.1">
    <property type="nucleotide sequence ID" value="NZ_LOEE01000019.1"/>
</dbReference>
<keyword evidence="1" id="KW-0812">Transmembrane</keyword>
<proteinExistence type="predicted"/>
<dbReference type="CDD" id="cd07341">
    <property type="entry name" value="M56_BlaR1_MecR1_like"/>
    <property type="match status" value="1"/>
</dbReference>
<keyword evidence="1" id="KW-0472">Membrane</keyword>
<organism evidence="3 4">
    <name type="scientific">Thermotalea metallivorans</name>
    <dbReference type="NCBI Taxonomy" id="520762"/>
    <lineage>
        <taxon>Bacteria</taxon>
        <taxon>Bacillati</taxon>
        <taxon>Bacillota</taxon>
        <taxon>Clostridia</taxon>
        <taxon>Peptostreptococcales</taxon>
        <taxon>Thermotaleaceae</taxon>
        <taxon>Thermotalea</taxon>
    </lineage>
</organism>
<keyword evidence="4" id="KW-1185">Reference proteome</keyword>
<feature type="transmembrane region" description="Helical" evidence="1">
    <location>
        <begin position="39"/>
        <end position="57"/>
    </location>
</feature>
<dbReference type="EMBL" id="LOEE01000019">
    <property type="protein sequence ID" value="KXG77110.1"/>
    <property type="molecule type" value="Genomic_DNA"/>
</dbReference>
<dbReference type="Proteomes" id="UP000070456">
    <property type="component" value="Unassembled WGS sequence"/>
</dbReference>
<dbReference type="PANTHER" id="PTHR34978">
    <property type="entry name" value="POSSIBLE SENSOR-TRANSDUCER PROTEIN BLAR"/>
    <property type="match status" value="1"/>
</dbReference>
<evidence type="ECO:0000259" key="2">
    <source>
        <dbReference type="Pfam" id="PF05569"/>
    </source>
</evidence>
<dbReference type="AlphaFoldDB" id="A0A140L985"/>
<evidence type="ECO:0000313" key="3">
    <source>
        <dbReference type="EMBL" id="KXG77110.1"/>
    </source>
</evidence>
<evidence type="ECO:0000256" key="1">
    <source>
        <dbReference type="SAM" id="Phobius"/>
    </source>
</evidence>
<comment type="caution">
    <text evidence="3">The sequence shown here is derived from an EMBL/GenBank/DDBJ whole genome shotgun (WGS) entry which is preliminary data.</text>
</comment>
<sequence length="849" mass="95050">MSLLQDLFINILNMSITASYVAIGVILVRLLLKKAPKVFSYILWAPVLFRLVCPFSFDSAFSFFNLINLNAKQGIGVSEFVPQNIGLMQTPAIQSGIGSIDSAVNASLPPAIPTASVNPMQIWMAVLSLIWISGVIALLVYSIVSYVKIKGKLQTATRVDGNVFETDAIGTAFVCGFIRPKIYVPANIGDANLSYILEHERTHIRRKDYLIKPLAFLALILHWFNPLMWLCFALMSRDMEMSCDESVLHKLGDSAKGGYSGSLLSLAVKRKGLLAANPLAFGESHVKTRIKNILNFKKPAFWVIMVAVVAVCGAAIAFAANPPKGGTISEEDKRKLADVVSEYYMKADPANKGTLKIYNIKKFGSSYLVLTQKYRGEGESFSVLFLADSSFNIVAKAPGDIPISPCFSANVVKYQGKSIVYGNFKNKKWNPQTDLVTDVQIDFIKITFEDGTYVREQVSMDKGYIVVVDTLSNIRNIEVYNSKGELQSDLINESACSEYNFIKAENETVSWQEEEKDSNTLFDKSKVQEYWLETVVIHDCLIKEGPGENYKSVGNLKYGDIVVARGRYGNWFLCFADNVQGEFWIEAGNLIDEQRHTEYNLGIITADEVKVGTVTLYKGNLVQVLKRDEDKTCVTIRVIDINVGKTGWIKNSDYVPAKEGVYFNQAYLRKGTAIYEEPSLKARQLDDYGTKNTELLVNIEKERNGWVLISTYGPVNGWVRKENIFIPMPDAMTDEEQKALQVVKEYFDAFGEADYDKMRTLATENHNRNLVHDGDVWGMKWAKAKQIELIRDPRFLGVENSEPVLVFNVSVDMETVKTSAQYPATQTSFYVVLIKGDDGSWHVDSYTTG</sequence>
<reference evidence="3 4" key="1">
    <citation type="submission" date="2015-12" db="EMBL/GenBank/DDBJ databases">
        <title>Draft genome sequence of the thermoanaerobe Thermotalea metallivorans, an isolate from the runoff channel of the Great Artesian Basin, Australia.</title>
        <authorList>
            <person name="Patel B.K."/>
        </authorList>
    </citation>
    <scope>NUCLEOTIDE SEQUENCE [LARGE SCALE GENOMIC DNA]</scope>
    <source>
        <strain evidence="3 4">B2-1</strain>
    </source>
</reference>
<keyword evidence="1" id="KW-1133">Transmembrane helix</keyword>
<accession>A0A140L985</accession>
<dbReference type="InterPro" id="IPR008756">
    <property type="entry name" value="Peptidase_M56"/>
</dbReference>
<feature type="transmembrane region" description="Helical" evidence="1">
    <location>
        <begin position="300"/>
        <end position="320"/>
    </location>
</feature>
<feature type="domain" description="Peptidase M56" evidence="2">
    <location>
        <begin position="11"/>
        <end position="293"/>
    </location>
</feature>
<evidence type="ECO:0000313" key="4">
    <source>
        <dbReference type="Proteomes" id="UP000070456"/>
    </source>
</evidence>
<dbReference type="OrthoDB" id="1949386at2"/>
<dbReference type="STRING" id="520762.AN619_06400"/>
<feature type="transmembrane region" description="Helical" evidence="1">
    <location>
        <begin position="122"/>
        <end position="144"/>
    </location>
</feature>
<protein>
    <submittedName>
        <fullName evidence="3">Regulatory protein BlaR1</fullName>
    </submittedName>
</protein>
<feature type="transmembrane region" description="Helical" evidence="1">
    <location>
        <begin position="12"/>
        <end position="32"/>
    </location>
</feature>
<dbReference type="PANTHER" id="PTHR34978:SF3">
    <property type="entry name" value="SLR0241 PROTEIN"/>
    <property type="match status" value="1"/>
</dbReference>
<name>A0A140L985_9FIRM</name>
<dbReference type="Pfam" id="PF05569">
    <property type="entry name" value="Peptidase_M56"/>
    <property type="match status" value="1"/>
</dbReference>
<dbReference type="InterPro" id="IPR052173">
    <property type="entry name" value="Beta-lactam_resp_regulator"/>
</dbReference>
<gene>
    <name evidence="3" type="primary">blaR1</name>
    <name evidence="3" type="ORF">AN619_06400</name>
</gene>